<evidence type="ECO:0000256" key="1">
    <source>
        <dbReference type="SAM" id="MobiDB-lite"/>
    </source>
</evidence>
<keyword evidence="2" id="KW-0812">Transmembrane</keyword>
<dbReference type="GeneID" id="98174826"/>
<keyword evidence="2" id="KW-1133">Transmembrane helix</keyword>
<gene>
    <name evidence="4" type="ORF">MFIFM68171_04083</name>
</gene>
<evidence type="ECO:0000313" key="4">
    <source>
        <dbReference type="EMBL" id="GAB1313873.1"/>
    </source>
</evidence>
<feature type="region of interest" description="Disordered" evidence="1">
    <location>
        <begin position="1"/>
        <end position="25"/>
    </location>
</feature>
<dbReference type="Proteomes" id="UP001628179">
    <property type="component" value="Unassembled WGS sequence"/>
</dbReference>
<evidence type="ECO:0000256" key="2">
    <source>
        <dbReference type="SAM" id="Phobius"/>
    </source>
</evidence>
<protein>
    <recommendedName>
        <fullName evidence="3">Peptide N-acetyl-beta-D-glucosaminyl asparaginase amidase A N-terminal domain-containing protein</fullName>
    </recommendedName>
</protein>
<dbReference type="Pfam" id="PF25156">
    <property type="entry name" value="PNGase_A_C"/>
    <property type="match status" value="1"/>
</dbReference>
<feature type="region of interest" description="Disordered" evidence="1">
    <location>
        <begin position="72"/>
        <end position="101"/>
    </location>
</feature>
<evidence type="ECO:0000313" key="5">
    <source>
        <dbReference type="Proteomes" id="UP001628179"/>
    </source>
</evidence>
<dbReference type="Pfam" id="PF12222">
    <property type="entry name" value="PNGaseA"/>
    <property type="match status" value="1"/>
</dbReference>
<dbReference type="EMBL" id="BAAFSV010000002">
    <property type="protein sequence ID" value="GAB1313873.1"/>
    <property type="molecule type" value="Genomic_DNA"/>
</dbReference>
<reference evidence="4 5" key="1">
    <citation type="submission" date="2024-09" db="EMBL/GenBank/DDBJ databases">
        <title>Itraconazole resistance in Madurella fahalii resulting from another homologue of gene encoding cytochrome P450 14-alpha sterol demethylase (CYP51).</title>
        <authorList>
            <person name="Yoshioka I."/>
            <person name="Fahal A.H."/>
            <person name="Kaneko S."/>
            <person name="Yaguchi T."/>
        </authorList>
    </citation>
    <scope>NUCLEOTIDE SEQUENCE [LARGE SCALE GENOMIC DNA]</scope>
    <source>
        <strain evidence="4 5">IFM 68171</strain>
    </source>
</reference>
<accession>A0ABQ0G7Y7</accession>
<keyword evidence="5" id="KW-1185">Reference proteome</keyword>
<feature type="domain" description="Peptide N-acetyl-beta-D-glucosaminyl asparaginase amidase A N-terminal" evidence="3">
    <location>
        <begin position="140"/>
        <end position="458"/>
    </location>
</feature>
<dbReference type="InterPro" id="IPR056948">
    <property type="entry name" value="PNGaseA_N"/>
</dbReference>
<organism evidence="4 5">
    <name type="scientific">Madurella fahalii</name>
    <dbReference type="NCBI Taxonomy" id="1157608"/>
    <lineage>
        <taxon>Eukaryota</taxon>
        <taxon>Fungi</taxon>
        <taxon>Dikarya</taxon>
        <taxon>Ascomycota</taxon>
        <taxon>Pezizomycotina</taxon>
        <taxon>Sordariomycetes</taxon>
        <taxon>Sordariomycetidae</taxon>
        <taxon>Sordariales</taxon>
        <taxon>Sordariales incertae sedis</taxon>
        <taxon>Madurella</taxon>
    </lineage>
</organism>
<dbReference type="InterPro" id="IPR021102">
    <property type="entry name" value="PNGase_A"/>
</dbReference>
<feature type="transmembrane region" description="Helical" evidence="2">
    <location>
        <begin position="34"/>
        <end position="51"/>
    </location>
</feature>
<comment type="caution">
    <text evidence="4">The sequence shown here is derived from an EMBL/GenBank/DDBJ whole genome shotgun (WGS) entry which is preliminary data.</text>
</comment>
<name>A0ABQ0G7Y7_9PEZI</name>
<dbReference type="RefSeq" id="XP_070915604.1">
    <property type="nucleotide sequence ID" value="XM_071059503.1"/>
</dbReference>
<proteinExistence type="predicted"/>
<evidence type="ECO:0000259" key="3">
    <source>
        <dbReference type="Pfam" id="PF12222"/>
    </source>
</evidence>
<sequence>MASADPEKQATNAADDDDARRRSSSGQCKTRGRLLLWLAVLFVALLAFMRMPSTWCRPGELSLAQRWTSRVDQDHREPHSQGIKSRSPTVKSRETTATTSTVAPTRTVLKTFEVAPPVLMPDGPADSDGSTRHGKDYSPELCTVLLMRHDFAWSYNAPFVGNYTPPDCEFNRVVLNFSAVSHGRQYDRLAIMYFGDTEVWRTSTAQPTVPPGISWIYLKDMSEYMYFWKSPQKIIFDLGNLINDRYTGIFNTTMTAIFYNSDVVTDQGPPSDLIIPISARQGANDSVSQFTVPAQNATNTISLPRNVRRAVFSISANGQATEEFWWSNVLQSDMYTFNATAGAYPGYSPFREVQLLIDGQLAGVQWPFPVIFTGGVVPSLHRPIVGINAFDLKEQEIDITPFLPLLCDGAEHTFTIRIAGLDDDPADSSSVALTESVNDSWYVTGKIFLWLDENPDSITTGEPPTLVLSPPAIAVTRAVTTNGTANETLTYTTSVQRSLRITSSRVSTQHASSPASWSQSLSYTNYGLLTAFGYSQVNDLVIAGDDRASFSGGPSYQSAYRYPLFANSTYAVSAQGNLSIWAHVVQGKEVRTSGPGVFPTGLEAFADEGGRERVARLNTTKEGIAEFRQSGDARESSGWGGSAQVLWFGAGTEELYFRNVSAVNGSVVYDYRRMDGEEVGGGEEGEGSGEENRVMGVGDGDGLVFAQRTGTGRVLRAVA</sequence>
<keyword evidence="2" id="KW-0472">Membrane</keyword>
<dbReference type="PANTHER" id="PTHR31104">
    <property type="entry name" value="PEPTIDE-N4-(N-ACETYL-BETA-GLUCOSAMINYL)ASPARAGINE AMIDASE A PROTEIN"/>
    <property type="match status" value="1"/>
</dbReference>